<sequence>MKVKITLTEDVLGSSPSNEELLATYISSKAPTDDLTAEEIANIKAQNAEDRITVFPKTADGKPFLYDYQVKGFFKDSCKMLAKAGKSGYPGGKACAAIKAYKQAIDGLIFVTPREIPYDLHGMKVDFCERPLRAQTPMGERVSIAKSESVPAGATAAFEIECLDHKLEDMVRECLDYGTKRGLGQWRNSGKGRFEWEEIKE</sequence>
<organism evidence="1">
    <name type="scientific">Ackermannviridae sp</name>
    <dbReference type="NCBI Taxonomy" id="2831612"/>
    <lineage>
        <taxon>Viruses</taxon>
        <taxon>Duplodnaviria</taxon>
        <taxon>Heunggongvirae</taxon>
        <taxon>Uroviricota</taxon>
        <taxon>Caudoviricetes</taxon>
        <taxon>Pantevenvirales</taxon>
        <taxon>Ackermannviridae</taxon>
    </lineage>
</organism>
<name>A0A8S5RUK4_9CAUD</name>
<accession>A0A8S5RUK4</accession>
<protein>
    <submittedName>
        <fullName evidence="1">Type III-A CRISPR-associated protein Csm1 complex, Type III-A, CRISPR-Cas.9A</fullName>
    </submittedName>
</protein>
<evidence type="ECO:0000313" key="1">
    <source>
        <dbReference type="EMBL" id="DAE92862.1"/>
    </source>
</evidence>
<dbReference type="EMBL" id="BK055796">
    <property type="protein sequence ID" value="DAE92862.1"/>
    <property type="molecule type" value="Genomic_DNA"/>
</dbReference>
<proteinExistence type="predicted"/>
<reference evidence="1" key="1">
    <citation type="journal article" date="2021" name="Proc. Natl. Acad. Sci. U.S.A.">
        <title>A Catalog of Tens of Thousands of Viruses from Human Metagenomes Reveals Hidden Associations with Chronic Diseases.</title>
        <authorList>
            <person name="Tisza M.J."/>
            <person name="Buck C.B."/>
        </authorList>
    </citation>
    <scope>NUCLEOTIDE SEQUENCE</scope>
    <source>
        <strain evidence="1">Cttzo28</strain>
    </source>
</reference>